<dbReference type="GO" id="GO:0004113">
    <property type="term" value="F:2',3'-cyclic-nucleotide 3'-phosphodiesterase activity"/>
    <property type="evidence" value="ECO:0007669"/>
    <property type="project" value="TreeGrafter"/>
</dbReference>
<gene>
    <name evidence="1" type="ORF">EW093_08935</name>
</gene>
<dbReference type="PANTHER" id="PTHR36303">
    <property type="entry name" value="2',3'-CYCLIC-NUCLEOTIDE 2'-PHOSPHODIESTERASE"/>
    <property type="match status" value="1"/>
</dbReference>
<name>A0A5C1QF62_9SPIO</name>
<proteinExistence type="predicted"/>
<dbReference type="RefSeq" id="WP_149568062.1">
    <property type="nucleotide sequence ID" value="NZ_CP035807.1"/>
</dbReference>
<dbReference type="PANTHER" id="PTHR36303:SF1">
    <property type="entry name" value="2',3'-CYCLIC-NUCLEOTIDE 2'-PHOSPHODIESTERASE"/>
    <property type="match status" value="1"/>
</dbReference>
<evidence type="ECO:0000313" key="2">
    <source>
        <dbReference type="Proteomes" id="UP000323824"/>
    </source>
</evidence>
<dbReference type="SUPFAM" id="SSF56300">
    <property type="entry name" value="Metallo-dependent phosphatases"/>
    <property type="match status" value="1"/>
</dbReference>
<dbReference type="InterPro" id="IPR005235">
    <property type="entry name" value="YmdB-like"/>
</dbReference>
<dbReference type="OrthoDB" id="9801109at2"/>
<sequence length="267" mass="29108">MSYKILFIGEIVGKFGVYAVRKGIKQLKEKHGIEFVIANANGATGGFGMGKNHAIALKNAGVDVLTGGDYTFFKKDLVDFLPKTSFVLRPANYTPKTPGKGWGIYKFNDKKIGVINLLGPSGINRNHPSNPFTYVESLIEKVKSMSDIVIINFHSKTTAEKQLMYHIVDGKCQALIGSGSKSITSDVKVSDKKTAYITDTGRTGSSTAPGGLSGDIEIEKLITGIPKRSKDINKDLELQGVIITFNDKNEPISNELVRLPIKREENA</sequence>
<dbReference type="Pfam" id="PF13277">
    <property type="entry name" value="YmdB"/>
    <property type="match status" value="1"/>
</dbReference>
<reference evidence="1 2" key="2">
    <citation type="submission" date="2019-09" db="EMBL/GenBank/DDBJ databases">
        <title>Complete Genome Sequence and Methylome Analysis of free living Spirochaetas.</title>
        <authorList>
            <person name="Leshcheva N."/>
            <person name="Mikheeva N."/>
        </authorList>
    </citation>
    <scope>NUCLEOTIDE SEQUENCE [LARGE SCALE GENOMIC DNA]</scope>
    <source>
        <strain evidence="1 2">P</strain>
    </source>
</reference>
<keyword evidence="2" id="KW-1185">Reference proteome</keyword>
<organism evidence="1 2">
    <name type="scientific">Thiospirochaeta perfilievii</name>
    <dbReference type="NCBI Taxonomy" id="252967"/>
    <lineage>
        <taxon>Bacteria</taxon>
        <taxon>Pseudomonadati</taxon>
        <taxon>Spirochaetota</taxon>
        <taxon>Spirochaetia</taxon>
        <taxon>Spirochaetales</taxon>
        <taxon>Spirochaetaceae</taxon>
        <taxon>Thiospirochaeta</taxon>
    </lineage>
</organism>
<dbReference type="Gene3D" id="3.60.21.10">
    <property type="match status" value="1"/>
</dbReference>
<dbReference type="InterPro" id="IPR029052">
    <property type="entry name" value="Metallo-depent_PP-like"/>
</dbReference>
<dbReference type="Proteomes" id="UP000323824">
    <property type="component" value="Chromosome"/>
</dbReference>
<protein>
    <submittedName>
        <fullName evidence="1">YmdB family metallophosphoesterase</fullName>
    </submittedName>
</protein>
<evidence type="ECO:0000313" key="1">
    <source>
        <dbReference type="EMBL" id="QEN04822.1"/>
    </source>
</evidence>
<dbReference type="AlphaFoldDB" id="A0A5C1QF62"/>
<accession>A0A5C1QF62</accession>
<dbReference type="KEGG" id="sper:EW093_08935"/>
<reference evidence="1 2" key="1">
    <citation type="submission" date="2019-02" db="EMBL/GenBank/DDBJ databases">
        <authorList>
            <person name="Fomenkov A."/>
            <person name="Dubinina G."/>
            <person name="Grabovich M."/>
            <person name="Vincze T."/>
            <person name="Roberts R.J."/>
        </authorList>
    </citation>
    <scope>NUCLEOTIDE SEQUENCE [LARGE SCALE GENOMIC DNA]</scope>
    <source>
        <strain evidence="1 2">P</strain>
    </source>
</reference>
<dbReference type="EMBL" id="CP035807">
    <property type="protein sequence ID" value="QEN04822.1"/>
    <property type="molecule type" value="Genomic_DNA"/>
</dbReference>